<evidence type="ECO:0000259" key="9">
    <source>
        <dbReference type="PROSITE" id="PS51192"/>
    </source>
</evidence>
<evidence type="ECO:0000259" key="10">
    <source>
        <dbReference type="PROSITE" id="PS51194"/>
    </source>
</evidence>
<proteinExistence type="inferred from homology"/>
<feature type="compositionally biased region" description="Basic and acidic residues" evidence="8">
    <location>
        <begin position="610"/>
        <end position="638"/>
    </location>
</feature>
<dbReference type="PROSITE" id="PS51192">
    <property type="entry name" value="HELICASE_ATP_BIND_1"/>
    <property type="match status" value="1"/>
</dbReference>
<dbReference type="Pfam" id="PF00270">
    <property type="entry name" value="DEAD"/>
    <property type="match status" value="1"/>
</dbReference>
<evidence type="ECO:0000256" key="4">
    <source>
        <dbReference type="ARBA" id="ARBA00022840"/>
    </source>
</evidence>
<dbReference type="AlphaFoldDB" id="G5EQN6"/>
<dbReference type="SMART" id="SM00490">
    <property type="entry name" value="HELICc"/>
    <property type="match status" value="1"/>
</dbReference>
<dbReference type="GO" id="GO:0005524">
    <property type="term" value="F:ATP binding"/>
    <property type="evidence" value="ECO:0007669"/>
    <property type="project" value="UniProtKB-KW"/>
</dbReference>
<dbReference type="EMBL" id="ACSB01000006">
    <property type="protein sequence ID" value="EHB88284.1"/>
    <property type="molecule type" value="Genomic_DNA"/>
</dbReference>
<comment type="caution">
    <text evidence="12">The sequence shown here is derived from an EMBL/GenBank/DDBJ whole genome shotgun (WGS) entry which is preliminary data.</text>
</comment>
<dbReference type="InterPro" id="IPR011545">
    <property type="entry name" value="DEAD/DEAH_box_helicase_dom"/>
</dbReference>
<keyword evidence="3 7" id="KW-0347">Helicase</keyword>
<dbReference type="HOGENOM" id="CLU_003041_27_2_11"/>
<dbReference type="Gene3D" id="3.40.50.300">
    <property type="entry name" value="P-loop containing nucleotide triphosphate hydrolases"/>
    <property type="match status" value="2"/>
</dbReference>
<evidence type="ECO:0000256" key="6">
    <source>
        <dbReference type="PROSITE-ProRule" id="PRU00552"/>
    </source>
</evidence>
<dbReference type="InterPro" id="IPR050079">
    <property type="entry name" value="DEAD_box_RNA_helicase"/>
</dbReference>
<keyword evidence="1 7" id="KW-0547">Nucleotide-binding</keyword>
<dbReference type="GO" id="GO:0016787">
    <property type="term" value="F:hydrolase activity"/>
    <property type="evidence" value="ECO:0007669"/>
    <property type="project" value="UniProtKB-KW"/>
</dbReference>
<evidence type="ECO:0000259" key="11">
    <source>
        <dbReference type="PROSITE" id="PS51195"/>
    </source>
</evidence>
<dbReference type="Pfam" id="PF00271">
    <property type="entry name" value="Helicase_C"/>
    <property type="match status" value="1"/>
</dbReference>
<dbReference type="InterPro" id="IPR000629">
    <property type="entry name" value="RNA-helicase_DEAD-box_CS"/>
</dbReference>
<accession>G5EQN6</accession>
<comment type="similarity">
    <text evidence="5 7">Belongs to the DEAD box helicase family.</text>
</comment>
<dbReference type="InterPro" id="IPR027417">
    <property type="entry name" value="P-loop_NTPase"/>
</dbReference>
<dbReference type="SUPFAM" id="SSF52540">
    <property type="entry name" value="P-loop containing nucleoside triphosphate hydrolases"/>
    <property type="match status" value="1"/>
</dbReference>
<dbReference type="PROSITE" id="PS51194">
    <property type="entry name" value="HELICASE_CTER"/>
    <property type="match status" value="1"/>
</dbReference>
<dbReference type="SMART" id="SM00487">
    <property type="entry name" value="DEXDc"/>
    <property type="match status" value="1"/>
</dbReference>
<dbReference type="PANTHER" id="PTHR47959:SF1">
    <property type="entry name" value="ATP-DEPENDENT RNA HELICASE DBPA"/>
    <property type="match status" value="1"/>
</dbReference>
<dbReference type="CDD" id="cd00268">
    <property type="entry name" value="DEADc"/>
    <property type="match status" value="1"/>
</dbReference>
<evidence type="ECO:0008006" key="14">
    <source>
        <dbReference type="Google" id="ProtNLM"/>
    </source>
</evidence>
<feature type="short sequence motif" description="Q motif" evidence="6">
    <location>
        <begin position="72"/>
        <end position="100"/>
    </location>
</feature>
<name>G5EQN6_9MICC</name>
<dbReference type="GO" id="GO:0005829">
    <property type="term" value="C:cytosol"/>
    <property type="evidence" value="ECO:0007669"/>
    <property type="project" value="TreeGrafter"/>
</dbReference>
<dbReference type="Proteomes" id="UP000004897">
    <property type="component" value="Unassembled WGS sequence"/>
</dbReference>
<sequence length="638" mass="70063">MCIEHACRRRLGKNFPCKNFPRPAFDARPSPPPPLGRWLAHPVSGRNTPRTGVERYGPVTETNTQETTQTAKSFADFGVRQDISDALAAVGITSPFPIQELTLPVALSGQDIIGQAKTGTGKTLGFGLPTIQRVVGRDDEGWADLEYPGAPQALILVPTRELAIQVGEDLAIAAKLRNARVATLYGGVPIEPQAELLRRGLEVAVGTPGRIIDLCQQGFLNLKQVKIVVLDEADEMLDLGFQPSVEKILSYLPEDRQSMLFSATMPGPVIAMARQYMTKPMRISAADPEDASKTKASIRQVVYRAHHLDKDEMIGRILRATGRGRTVIFTKTKRDAARVAEELVNRGFAAAPLHGDLNQVAREQALKAFRSGKVDILVATDVAARGIDVEDVTHVINHRVPEDEKTYLHRTGRTGRAGNEGTAVTLVDWDDLPRWKVINDALELGVPEPVETYSSSEHLFHDLNIPAGTKGRLPREERVAEGMGDEFFESARDSRDGRPARSRGGRDGSREGGRSGGRDGEKGSRRSRGGRDGGREGRSGEGRGERRSRSEGRKRAERSSERAERNEQGASERAERSSERSERAPRQRRRTRRVEGQPVESEGRRRTRRRSEGSRAEGSRSEGSRGKGRGADRAGSEG</sequence>
<dbReference type="InterPro" id="IPR014014">
    <property type="entry name" value="RNA_helicase_DEAD_Q_motif"/>
</dbReference>
<evidence type="ECO:0000313" key="12">
    <source>
        <dbReference type="EMBL" id="EHB88284.1"/>
    </source>
</evidence>
<evidence type="ECO:0000256" key="2">
    <source>
        <dbReference type="ARBA" id="ARBA00022801"/>
    </source>
</evidence>
<dbReference type="PROSITE" id="PS00039">
    <property type="entry name" value="DEAD_ATP_HELICASE"/>
    <property type="match status" value="1"/>
</dbReference>
<dbReference type="PATRIC" id="fig|563033.4.peg.588"/>
<feature type="region of interest" description="Disordered" evidence="8">
    <location>
        <begin position="483"/>
        <end position="638"/>
    </location>
</feature>
<evidence type="ECO:0000256" key="8">
    <source>
        <dbReference type="SAM" id="MobiDB-lite"/>
    </source>
</evidence>
<dbReference type="GO" id="GO:0003724">
    <property type="term" value="F:RNA helicase activity"/>
    <property type="evidence" value="ECO:0007669"/>
    <property type="project" value="InterPro"/>
</dbReference>
<evidence type="ECO:0000313" key="13">
    <source>
        <dbReference type="Proteomes" id="UP000004897"/>
    </source>
</evidence>
<dbReference type="GO" id="GO:0003676">
    <property type="term" value="F:nucleic acid binding"/>
    <property type="evidence" value="ECO:0007669"/>
    <property type="project" value="InterPro"/>
</dbReference>
<dbReference type="CDD" id="cd18787">
    <property type="entry name" value="SF2_C_DEAD"/>
    <property type="match status" value="1"/>
</dbReference>
<evidence type="ECO:0000256" key="3">
    <source>
        <dbReference type="ARBA" id="ARBA00022806"/>
    </source>
</evidence>
<dbReference type="InterPro" id="IPR001650">
    <property type="entry name" value="Helicase_C-like"/>
</dbReference>
<protein>
    <recommendedName>
        <fullName evidence="14">DNA helicase</fullName>
    </recommendedName>
</protein>
<keyword evidence="2 7" id="KW-0378">Hydrolase</keyword>
<evidence type="ECO:0000256" key="7">
    <source>
        <dbReference type="RuleBase" id="RU000492"/>
    </source>
</evidence>
<feature type="compositionally biased region" description="Basic and acidic residues" evidence="8">
    <location>
        <begin position="489"/>
        <end position="585"/>
    </location>
</feature>
<feature type="domain" description="DEAD-box RNA helicase Q" evidence="11">
    <location>
        <begin position="72"/>
        <end position="100"/>
    </location>
</feature>
<dbReference type="InterPro" id="IPR044742">
    <property type="entry name" value="DEAD/DEAH_RhlB"/>
</dbReference>
<keyword evidence="4 7" id="KW-0067">ATP-binding</keyword>
<reference evidence="12 13" key="1">
    <citation type="submission" date="2011-08" db="EMBL/GenBank/DDBJ databases">
        <title>The Genome Sequence of Rothia mucilaginosa M508.</title>
        <authorList>
            <consortium name="The Broad Institute Genome Sequencing Platform"/>
            <consortium name="The Broad Institute Genome Sequencing Center for Infectious Disease"/>
            <person name="Earl A."/>
            <person name="Ward D."/>
            <person name="Feldgarden M."/>
            <person name="Gevers D."/>
            <person name="Sibley C.D."/>
            <person name="Field T.R."/>
            <person name="Grinwis M."/>
            <person name="Eshaghurshan C.S."/>
            <person name="Surette M.G."/>
            <person name="Young S.K."/>
            <person name="Zeng Q."/>
            <person name="Gargeya S."/>
            <person name="Fitzgerald M."/>
            <person name="Haas B."/>
            <person name="Abouelleil A."/>
            <person name="Alvarado L."/>
            <person name="Arachchi H.M."/>
            <person name="Berlin A."/>
            <person name="Brown A."/>
            <person name="Chapman S.B."/>
            <person name="Chen Z."/>
            <person name="Dunbar C."/>
            <person name="Freedman E."/>
            <person name="Gearin G."/>
            <person name="Gellesch M."/>
            <person name="Goldberg J."/>
            <person name="Griggs A."/>
            <person name="Gujja S."/>
            <person name="Heiman D."/>
            <person name="Howarth C."/>
            <person name="Larson L."/>
            <person name="Lui A."/>
            <person name="MacDonald P.J.P."/>
            <person name="Montmayeur A."/>
            <person name="Murphy C."/>
            <person name="Neiman D."/>
            <person name="Pearson M."/>
            <person name="Priest M."/>
            <person name="Roberts A."/>
            <person name="Saif S."/>
            <person name="Shea T."/>
            <person name="Shenoy N."/>
            <person name="Sisk P."/>
            <person name="Stolte C."/>
            <person name="Sykes S."/>
            <person name="Wortman J."/>
            <person name="Nusbaum C."/>
            <person name="Birren B."/>
        </authorList>
    </citation>
    <scope>NUCLEOTIDE SEQUENCE [LARGE SCALE GENOMIC DNA]</scope>
    <source>
        <strain evidence="12 13">M508</strain>
    </source>
</reference>
<organism evidence="12 13">
    <name type="scientific">Rothia mucilaginosa M508</name>
    <dbReference type="NCBI Taxonomy" id="563033"/>
    <lineage>
        <taxon>Bacteria</taxon>
        <taxon>Bacillati</taxon>
        <taxon>Actinomycetota</taxon>
        <taxon>Actinomycetes</taxon>
        <taxon>Micrococcales</taxon>
        <taxon>Micrococcaceae</taxon>
        <taxon>Rothia</taxon>
    </lineage>
</organism>
<gene>
    <name evidence="12" type="ORF">HMPREF0737_00596</name>
</gene>
<dbReference type="PANTHER" id="PTHR47959">
    <property type="entry name" value="ATP-DEPENDENT RNA HELICASE RHLE-RELATED"/>
    <property type="match status" value="1"/>
</dbReference>
<evidence type="ECO:0000256" key="5">
    <source>
        <dbReference type="ARBA" id="ARBA00038437"/>
    </source>
</evidence>
<feature type="domain" description="Helicase C-terminal" evidence="10">
    <location>
        <begin position="313"/>
        <end position="458"/>
    </location>
</feature>
<dbReference type="InterPro" id="IPR014001">
    <property type="entry name" value="Helicase_ATP-bd"/>
</dbReference>
<dbReference type="PROSITE" id="PS51195">
    <property type="entry name" value="Q_MOTIF"/>
    <property type="match status" value="1"/>
</dbReference>
<evidence type="ECO:0000256" key="1">
    <source>
        <dbReference type="ARBA" id="ARBA00022741"/>
    </source>
</evidence>
<feature type="domain" description="Helicase ATP-binding" evidence="9">
    <location>
        <begin position="103"/>
        <end position="283"/>
    </location>
</feature>